<proteinExistence type="predicted"/>
<dbReference type="EMBL" id="GBXM01042078">
    <property type="protein sequence ID" value="JAH66499.1"/>
    <property type="molecule type" value="Transcribed_RNA"/>
</dbReference>
<sequence>MLYYGVFPQTQNFSQLIHENTLKCTDVYNSIKIKDSQEC</sequence>
<dbReference type="AlphaFoldDB" id="A0A0E9UKY2"/>
<evidence type="ECO:0000313" key="1">
    <source>
        <dbReference type="EMBL" id="JAH66499.1"/>
    </source>
</evidence>
<reference evidence="1" key="2">
    <citation type="journal article" date="2015" name="Fish Shellfish Immunol.">
        <title>Early steps in the European eel (Anguilla anguilla)-Vibrio vulnificus interaction in the gills: Role of the RtxA13 toxin.</title>
        <authorList>
            <person name="Callol A."/>
            <person name="Pajuelo D."/>
            <person name="Ebbesson L."/>
            <person name="Teles M."/>
            <person name="MacKenzie S."/>
            <person name="Amaro C."/>
        </authorList>
    </citation>
    <scope>NUCLEOTIDE SEQUENCE</scope>
</reference>
<name>A0A0E9UKY2_ANGAN</name>
<accession>A0A0E9UKY2</accession>
<organism evidence="1">
    <name type="scientific">Anguilla anguilla</name>
    <name type="common">European freshwater eel</name>
    <name type="synonym">Muraena anguilla</name>
    <dbReference type="NCBI Taxonomy" id="7936"/>
    <lineage>
        <taxon>Eukaryota</taxon>
        <taxon>Metazoa</taxon>
        <taxon>Chordata</taxon>
        <taxon>Craniata</taxon>
        <taxon>Vertebrata</taxon>
        <taxon>Euteleostomi</taxon>
        <taxon>Actinopterygii</taxon>
        <taxon>Neopterygii</taxon>
        <taxon>Teleostei</taxon>
        <taxon>Anguilliformes</taxon>
        <taxon>Anguillidae</taxon>
        <taxon>Anguilla</taxon>
    </lineage>
</organism>
<protein>
    <submittedName>
        <fullName evidence="1">Uncharacterized protein</fullName>
    </submittedName>
</protein>
<reference evidence="1" key="1">
    <citation type="submission" date="2014-11" db="EMBL/GenBank/DDBJ databases">
        <authorList>
            <person name="Amaro Gonzalez C."/>
        </authorList>
    </citation>
    <scope>NUCLEOTIDE SEQUENCE</scope>
</reference>